<dbReference type="SUPFAM" id="SSF56349">
    <property type="entry name" value="DNA breaking-rejoining enzymes"/>
    <property type="match status" value="1"/>
</dbReference>
<reference evidence="2 3" key="1">
    <citation type="submission" date="2018-08" db="EMBL/GenBank/DDBJ databases">
        <title>A genome reference for cultivated species of the human gut microbiota.</title>
        <authorList>
            <person name="Zou Y."/>
            <person name="Xue W."/>
            <person name="Luo G."/>
        </authorList>
    </citation>
    <scope>NUCLEOTIDE SEQUENCE [LARGE SCALE GENOMIC DNA]</scope>
    <source>
        <strain evidence="2 3">AM29-25AC</strain>
    </source>
</reference>
<dbReference type="EMBL" id="QSJW01000014">
    <property type="protein sequence ID" value="RHE09649.1"/>
    <property type="molecule type" value="Genomic_DNA"/>
</dbReference>
<dbReference type="Proteomes" id="UP000284644">
    <property type="component" value="Unassembled WGS sequence"/>
</dbReference>
<evidence type="ECO:0000313" key="2">
    <source>
        <dbReference type="EMBL" id="RHE09649.1"/>
    </source>
</evidence>
<dbReference type="GO" id="GO:0003677">
    <property type="term" value="F:DNA binding"/>
    <property type="evidence" value="ECO:0007669"/>
    <property type="project" value="UniProtKB-KW"/>
</dbReference>
<dbReference type="InterPro" id="IPR010998">
    <property type="entry name" value="Integrase_recombinase_N"/>
</dbReference>
<proteinExistence type="predicted"/>
<name>A0A396FP83_9FIRM</name>
<dbReference type="RefSeq" id="WP_117640279.1">
    <property type="nucleotide sequence ID" value="NZ_JAQDKV010000009.1"/>
</dbReference>
<keyword evidence="1" id="KW-0238">DNA-binding</keyword>
<comment type="caution">
    <text evidence="2">The sequence shown here is derived from an EMBL/GenBank/DDBJ whole genome shotgun (WGS) entry which is preliminary data.</text>
</comment>
<protein>
    <recommendedName>
        <fullName evidence="4">Core-binding (CB) domain-containing protein</fullName>
    </recommendedName>
</protein>
<evidence type="ECO:0000256" key="1">
    <source>
        <dbReference type="ARBA" id="ARBA00023125"/>
    </source>
</evidence>
<dbReference type="AlphaFoldDB" id="A0A396FP83"/>
<evidence type="ECO:0000313" key="3">
    <source>
        <dbReference type="Proteomes" id="UP000284644"/>
    </source>
</evidence>
<accession>A0A396FP83</accession>
<dbReference type="Gene3D" id="1.10.150.130">
    <property type="match status" value="1"/>
</dbReference>
<evidence type="ECO:0008006" key="4">
    <source>
        <dbReference type="Google" id="ProtNLM"/>
    </source>
</evidence>
<dbReference type="InterPro" id="IPR011010">
    <property type="entry name" value="DNA_brk_join_enz"/>
</dbReference>
<gene>
    <name evidence="2" type="ORF">DW767_17255</name>
</gene>
<sequence>MGRKNKTYRLSLHQQVYNRLTDMQAFGESKQLAKTDGSMQEKIFSYSTYQSYYRACQSFVKYIYKNYPEVTTLNSAEKYVNDYLQSLIDSGKSAWTISLYCSALVKLYQIAPDDPKRFRVPSRYRCDIVKSRGTTVSDSHFSEKNHATLIAFCKGTGCRRNALQKLESRDLWSRDRMLKEVEKLSIQSTRSEKEEKHLTCLKNALETFPGYNFFIHHRQDKGGKYRFSPVIGRNKELIFERMTNTLPGQKVFLHVPNRADIHSYRADYARNLYRELLSTSTPVEQLPKCEKYYCRKDAKGKVLSKPVMSQVSRALGHNRISVIASSYLYDL</sequence>
<organism evidence="2 3">
    <name type="scientific">Blautia obeum</name>
    <dbReference type="NCBI Taxonomy" id="40520"/>
    <lineage>
        <taxon>Bacteria</taxon>
        <taxon>Bacillati</taxon>
        <taxon>Bacillota</taxon>
        <taxon>Clostridia</taxon>
        <taxon>Lachnospirales</taxon>
        <taxon>Lachnospiraceae</taxon>
        <taxon>Blautia</taxon>
    </lineage>
</organism>